<dbReference type="InterPro" id="IPR040921">
    <property type="entry name" value="Peptidase_S66C"/>
</dbReference>
<dbReference type="Pfam" id="PF17676">
    <property type="entry name" value="Peptidase_S66C"/>
    <property type="match status" value="1"/>
</dbReference>
<dbReference type="InterPro" id="IPR029062">
    <property type="entry name" value="Class_I_gatase-like"/>
</dbReference>
<evidence type="ECO:0000256" key="1">
    <source>
        <dbReference type="ARBA" id="ARBA00010233"/>
    </source>
</evidence>
<keyword evidence="10" id="KW-1185">Reference proteome</keyword>
<accession>A0A5E4WRD1</accession>
<feature type="domain" description="LD-carboxypeptidase C-terminal" evidence="8">
    <location>
        <begin position="175"/>
        <end position="291"/>
    </location>
</feature>
<feature type="active site" description="Nucleophile" evidence="6">
    <location>
        <position position="110"/>
    </location>
</feature>
<dbReference type="GO" id="GO:0106415">
    <property type="term" value="F:muramoyltetrapeptide carboxypeptidase activity"/>
    <property type="evidence" value="ECO:0007669"/>
    <property type="project" value="UniProtKB-EC"/>
</dbReference>
<evidence type="ECO:0000313" key="9">
    <source>
        <dbReference type="EMBL" id="VVE26339.1"/>
    </source>
</evidence>
<organism evidence="9 10">
    <name type="scientific">Pandoraea terrigena</name>
    <dbReference type="NCBI Taxonomy" id="2508292"/>
    <lineage>
        <taxon>Bacteria</taxon>
        <taxon>Pseudomonadati</taxon>
        <taxon>Pseudomonadota</taxon>
        <taxon>Betaproteobacteria</taxon>
        <taxon>Burkholderiales</taxon>
        <taxon>Burkholderiaceae</taxon>
        <taxon>Pandoraea</taxon>
    </lineage>
</organism>
<keyword evidence="2 9" id="KW-0121">Carboxypeptidase</keyword>
<dbReference type="InterPro" id="IPR003507">
    <property type="entry name" value="S66_fam"/>
</dbReference>
<dbReference type="CDD" id="cd07025">
    <property type="entry name" value="Peptidase_S66"/>
    <property type="match status" value="1"/>
</dbReference>
<dbReference type="AlphaFoldDB" id="A0A5E4WRD1"/>
<protein>
    <submittedName>
        <fullName evidence="9">Murein tetrapeptide carboxypeptidase</fullName>
        <ecNumber evidence="9">3.4.17.13</ecNumber>
    </submittedName>
</protein>
<dbReference type="SUPFAM" id="SSF141986">
    <property type="entry name" value="LD-carboxypeptidase A C-terminal domain-like"/>
    <property type="match status" value="1"/>
</dbReference>
<evidence type="ECO:0000313" key="10">
    <source>
        <dbReference type="Proteomes" id="UP000334380"/>
    </source>
</evidence>
<comment type="similarity">
    <text evidence="1">Belongs to the peptidase S66 family.</text>
</comment>
<dbReference type="PIRSF" id="PIRSF028757">
    <property type="entry name" value="LD-carboxypeptidase"/>
    <property type="match status" value="1"/>
</dbReference>
<dbReference type="SUPFAM" id="SSF52317">
    <property type="entry name" value="Class I glutamine amidotransferase-like"/>
    <property type="match status" value="1"/>
</dbReference>
<dbReference type="OrthoDB" id="9807329at2"/>
<evidence type="ECO:0000256" key="4">
    <source>
        <dbReference type="ARBA" id="ARBA00022801"/>
    </source>
</evidence>
<evidence type="ECO:0000259" key="7">
    <source>
        <dbReference type="Pfam" id="PF02016"/>
    </source>
</evidence>
<evidence type="ECO:0000256" key="2">
    <source>
        <dbReference type="ARBA" id="ARBA00022645"/>
    </source>
</evidence>
<dbReference type="EC" id="3.4.17.13" evidence="9"/>
<evidence type="ECO:0000259" key="8">
    <source>
        <dbReference type="Pfam" id="PF17676"/>
    </source>
</evidence>
<dbReference type="PANTHER" id="PTHR30237">
    <property type="entry name" value="MURAMOYLTETRAPEPTIDE CARBOXYPEPTIDASE"/>
    <property type="match status" value="1"/>
</dbReference>
<sequence length="314" mass="34234">MTQTRLLELIAPSGYAPDPDVAARGIETLERLGYTISNRESLERRYLRFAGTDAERVAEINRLAGSAHPMPEIVLAVRGGYGAVHLLDQIDYEGLHRRLSGAPVAIIGHSDFTAVQLALLAQARLTTFAGPMLLADFGADPLSDFTLTQFQSVLRSPRHVTEWQGDGASGDIDVSGTLWGGNLAMVCSLIGTRYLPQIDGGVLFVEDVNEPPYRVERMLYQLHQSGILARQRALVLGDFSQYRVTEYDNGYDMPAMIESVRKVIGIPIVTDMPFGHCPDKLTLPVGGQARLQTSGAQVTLTLTGYPYLSESSLA</sequence>
<evidence type="ECO:0000256" key="6">
    <source>
        <dbReference type="PIRSR" id="PIRSR028757-1"/>
    </source>
</evidence>
<keyword evidence="3" id="KW-0645">Protease</keyword>
<dbReference type="NCBIfam" id="NF008424">
    <property type="entry name" value="PRK11253.1"/>
    <property type="match status" value="1"/>
</dbReference>
<dbReference type="PANTHER" id="PTHR30237:SF2">
    <property type="entry name" value="MUREIN TETRAPEPTIDE CARBOXYPEPTIDASE"/>
    <property type="match status" value="1"/>
</dbReference>
<dbReference type="Proteomes" id="UP000334380">
    <property type="component" value="Unassembled WGS sequence"/>
</dbReference>
<feature type="domain" description="LD-carboxypeptidase N-terminal" evidence="7">
    <location>
        <begin position="9"/>
        <end position="130"/>
    </location>
</feature>
<dbReference type="GO" id="GO:0008236">
    <property type="term" value="F:serine-type peptidase activity"/>
    <property type="evidence" value="ECO:0007669"/>
    <property type="project" value="UniProtKB-KW"/>
</dbReference>
<gene>
    <name evidence="9" type="primary">ldcA</name>
    <name evidence="9" type="ORF">PTE31013_03434</name>
</gene>
<evidence type="ECO:0000256" key="3">
    <source>
        <dbReference type="ARBA" id="ARBA00022670"/>
    </source>
</evidence>
<dbReference type="Gene3D" id="3.40.50.10740">
    <property type="entry name" value="Class I glutamine amidotransferase-like"/>
    <property type="match status" value="1"/>
</dbReference>
<proteinExistence type="inferred from homology"/>
<dbReference type="InterPro" id="IPR027461">
    <property type="entry name" value="Carboxypeptidase_A_C_sf"/>
</dbReference>
<name>A0A5E4WRD1_9BURK</name>
<dbReference type="InterPro" id="IPR040449">
    <property type="entry name" value="Peptidase_S66_N"/>
</dbReference>
<reference evidence="9 10" key="1">
    <citation type="submission" date="2019-08" db="EMBL/GenBank/DDBJ databases">
        <authorList>
            <person name="Peeters C."/>
        </authorList>
    </citation>
    <scope>NUCLEOTIDE SEQUENCE [LARGE SCALE GENOMIC DNA]</scope>
    <source>
        <strain evidence="9 10">LMG 31013</strain>
    </source>
</reference>
<dbReference type="InterPro" id="IPR027478">
    <property type="entry name" value="LdcA_N"/>
</dbReference>
<dbReference type="GO" id="GO:0006508">
    <property type="term" value="P:proteolysis"/>
    <property type="evidence" value="ECO:0007669"/>
    <property type="project" value="UniProtKB-KW"/>
</dbReference>
<keyword evidence="5" id="KW-0720">Serine protease</keyword>
<dbReference type="EMBL" id="CABPRU010000008">
    <property type="protein sequence ID" value="VVE26339.1"/>
    <property type="molecule type" value="Genomic_DNA"/>
</dbReference>
<feature type="active site" description="Charge relay system" evidence="6">
    <location>
        <position position="206"/>
    </location>
</feature>
<keyword evidence="4 9" id="KW-0378">Hydrolase</keyword>
<feature type="active site" description="Charge relay system" evidence="6">
    <location>
        <position position="276"/>
    </location>
</feature>
<dbReference type="RefSeq" id="WP_150613965.1">
    <property type="nucleotide sequence ID" value="NZ_CABPRU010000008.1"/>
</dbReference>
<evidence type="ECO:0000256" key="5">
    <source>
        <dbReference type="ARBA" id="ARBA00022825"/>
    </source>
</evidence>
<dbReference type="Pfam" id="PF02016">
    <property type="entry name" value="Peptidase_S66"/>
    <property type="match status" value="1"/>
</dbReference>
<dbReference type="Gene3D" id="3.50.30.60">
    <property type="entry name" value="LD-carboxypeptidase A C-terminal domain-like"/>
    <property type="match status" value="1"/>
</dbReference>